<sequence length="112" mass="12284">MVPPLRGRENCSRGPGRQAGAGHGPGTRRRHPEVGVGSLALGSALAPFLREPAQGGGRKKELRAANLQWRMRPTSQVGTRKRKTWRLECASAGRWWSDKKPGNPSGLRRVRV</sequence>
<reference evidence="2" key="1">
    <citation type="submission" date="2023-04" db="EMBL/GenBank/DDBJ databases">
        <authorList>
            <consortium name="ELIXIR-Norway"/>
        </authorList>
    </citation>
    <scope>NUCLEOTIDE SEQUENCE [LARGE SCALE GENOMIC DNA]</scope>
</reference>
<protein>
    <submittedName>
        <fullName evidence="2">Uncharacterized protein</fullName>
    </submittedName>
</protein>
<keyword evidence="3" id="KW-1185">Reference proteome</keyword>
<accession>A0ABN8Z0C5</accession>
<dbReference type="EMBL" id="OX459962">
    <property type="protein sequence ID" value="CAI9167184.1"/>
    <property type="molecule type" value="Genomic_DNA"/>
</dbReference>
<evidence type="ECO:0000313" key="2">
    <source>
        <dbReference type="EMBL" id="CAI9167184.1"/>
    </source>
</evidence>
<proteinExistence type="predicted"/>
<evidence type="ECO:0000256" key="1">
    <source>
        <dbReference type="SAM" id="MobiDB-lite"/>
    </source>
</evidence>
<name>A0ABN8Z0C5_RANTA</name>
<evidence type="ECO:0000313" key="3">
    <source>
        <dbReference type="Proteomes" id="UP001176941"/>
    </source>
</evidence>
<dbReference type="Proteomes" id="UP001176941">
    <property type="component" value="Chromosome 26"/>
</dbReference>
<organism evidence="2 3">
    <name type="scientific">Rangifer tarandus platyrhynchus</name>
    <name type="common">Svalbard reindeer</name>
    <dbReference type="NCBI Taxonomy" id="3082113"/>
    <lineage>
        <taxon>Eukaryota</taxon>
        <taxon>Metazoa</taxon>
        <taxon>Chordata</taxon>
        <taxon>Craniata</taxon>
        <taxon>Vertebrata</taxon>
        <taxon>Euteleostomi</taxon>
        <taxon>Mammalia</taxon>
        <taxon>Eutheria</taxon>
        <taxon>Laurasiatheria</taxon>
        <taxon>Artiodactyla</taxon>
        <taxon>Ruminantia</taxon>
        <taxon>Pecora</taxon>
        <taxon>Cervidae</taxon>
        <taxon>Odocoileinae</taxon>
        <taxon>Rangifer</taxon>
    </lineage>
</organism>
<gene>
    <name evidence="2" type="ORF">MRATA1EN1_LOCUS16146</name>
</gene>
<feature type="region of interest" description="Disordered" evidence="1">
    <location>
        <begin position="1"/>
        <end position="35"/>
    </location>
</feature>
<feature type="compositionally biased region" description="Basic and acidic residues" evidence="1">
    <location>
        <begin position="1"/>
        <end position="11"/>
    </location>
</feature>